<feature type="domain" description="NACHT" evidence="2">
    <location>
        <begin position="293"/>
        <end position="445"/>
    </location>
</feature>
<dbReference type="InterPro" id="IPR056693">
    <property type="entry name" value="DUF7791"/>
</dbReference>
<dbReference type="Pfam" id="PF24883">
    <property type="entry name" value="NPHP3_N"/>
    <property type="match status" value="1"/>
</dbReference>
<proteinExistence type="predicted"/>
<evidence type="ECO:0000256" key="1">
    <source>
        <dbReference type="ARBA" id="ARBA00022737"/>
    </source>
</evidence>
<dbReference type="PROSITE" id="PS50837">
    <property type="entry name" value="NACHT"/>
    <property type="match status" value="1"/>
</dbReference>
<dbReference type="InterPro" id="IPR027417">
    <property type="entry name" value="P-loop_NTPase"/>
</dbReference>
<dbReference type="AlphaFoldDB" id="A0A9W8S3N5"/>
<reference evidence="3" key="1">
    <citation type="submission" date="2022-09" db="EMBL/GenBank/DDBJ databases">
        <title>Fusarium specimens isolated from Avocado Roots.</title>
        <authorList>
            <person name="Stajich J."/>
            <person name="Roper C."/>
            <person name="Heimlech-Rivalta G."/>
        </authorList>
    </citation>
    <scope>NUCLEOTIDE SEQUENCE</scope>
    <source>
        <strain evidence="3">CF00136</strain>
    </source>
</reference>
<dbReference type="Proteomes" id="UP001152049">
    <property type="component" value="Unassembled WGS sequence"/>
</dbReference>
<dbReference type="OrthoDB" id="5086500at2759"/>
<name>A0A9W8S3N5_9HYPO</name>
<dbReference type="SUPFAM" id="SSF52540">
    <property type="entry name" value="P-loop containing nucleoside triphosphate hydrolases"/>
    <property type="match status" value="1"/>
</dbReference>
<dbReference type="InterPro" id="IPR007111">
    <property type="entry name" value="NACHT_NTPase"/>
</dbReference>
<dbReference type="Gene3D" id="3.40.50.300">
    <property type="entry name" value="P-loop containing nucleotide triphosphate hydrolases"/>
    <property type="match status" value="1"/>
</dbReference>
<dbReference type="EMBL" id="JAOQAZ010000008">
    <property type="protein sequence ID" value="KAJ4264238.1"/>
    <property type="molecule type" value="Genomic_DNA"/>
</dbReference>
<evidence type="ECO:0000313" key="3">
    <source>
        <dbReference type="EMBL" id="KAJ4264238.1"/>
    </source>
</evidence>
<dbReference type="InterPro" id="IPR056884">
    <property type="entry name" value="NPHP3-like_N"/>
</dbReference>
<dbReference type="PANTHER" id="PTHR10039">
    <property type="entry name" value="AMELOGENIN"/>
    <property type="match status" value="1"/>
</dbReference>
<sequence>MATGLEALGAASAVLSVIAFAGNIISLSYKIYDGRPTPQDELEGYAKQMRDAAEQVRTRNERVPQMTPAETKLSEVARECIEVAEKLEKETRIITNPAQRGKIFGSIRMGLRAEGRKTKIKELDESLKRCKQIMETDQSIALEQQQSQGFQGLESDVQNLVSRLARGQTEIEVLVTQEAKTTRDEFSTSLATNFKALDVRFTSDNQRQRLLKSLKSEEIRLRYNEVMSPSDACFERVFASYERVCRKSPEHKAWDKTNKALCFSTYLRPSGGEVDEIDRLWNSFSSWLQSNDELFWIQGKPGSGKSTLMKFIINNDSTERLLQSWSPNARLLSHFFWKIGNESQNSIKGLLCSLLHDILSDCSGGIDQVLEQFTFLASKDFYKEWSTEEAERVLFSLLRDQTRSTCIFIDGLDEISNQDGFPALLRVIRRLQSIPKVKICVSSRPETELVNRLETMGAQNLRLDDLTRPEMAVYIHKELERFSQGQISAPVLEELTSILLSKAEGVFLWLVLATRGLANGIDNGDDEKTLRNRLQQLPEELEPLYEAMWLRLNANNRVYRETAANYFRCVMADGWRAGGIRKEASLLEVASTLPNLAQLAVVVQIGDNFPLNTDDKVLTDLKTMCDMTADDIQTRCAGMLQVYERSVLDFPYYDEFIFPSEVYPLTRRVGFIHRTAHDFLVDTEAGQRILNYKCDLTASIDLHIKIVRSYFYLLKSYYTSGVIGSVGGAVDLCRRLGDKGADQGVILELLLVIQKFYEQDILRFPRSNWYPNPSISAVLALSFPTFEDYFISCFVQPGSPQVATDGLRDIGVGSANPWIRYPPVQLVQRLIALGVDPHAIGRSALSLTMSEKGSPVTQKSSAFELFLRGAMNKFQLYDDKSLPAFLYIIDAMAPTCSNWDRKVMIAAKTRHSHDELVLTGWELFVPLGDKLYVPWAAFEVDMRFLLMRLLAAADSCKIPSQAYKLQELAKSFTKPYIRIRHIGPQQIPDQDFCCYRILEQQPFQGLINRIFGPKDDTSMTISDSLVLIEDCLNSSSDSNSEALSRCVEKVSFYDEIDALAQENVGLYRPADLGVIPQPLETGVSQTASIMLSRLFHLNAVGR</sequence>
<dbReference type="PANTHER" id="PTHR10039:SF5">
    <property type="entry name" value="NACHT DOMAIN-CONTAINING PROTEIN"/>
    <property type="match status" value="1"/>
</dbReference>
<keyword evidence="1" id="KW-0677">Repeat</keyword>
<accession>A0A9W8S3N5</accession>
<keyword evidence="4" id="KW-1185">Reference proteome</keyword>
<evidence type="ECO:0000313" key="4">
    <source>
        <dbReference type="Proteomes" id="UP001152049"/>
    </source>
</evidence>
<organism evidence="3 4">
    <name type="scientific">Fusarium torreyae</name>
    <dbReference type="NCBI Taxonomy" id="1237075"/>
    <lineage>
        <taxon>Eukaryota</taxon>
        <taxon>Fungi</taxon>
        <taxon>Dikarya</taxon>
        <taxon>Ascomycota</taxon>
        <taxon>Pezizomycotina</taxon>
        <taxon>Sordariomycetes</taxon>
        <taxon>Hypocreomycetidae</taxon>
        <taxon>Hypocreales</taxon>
        <taxon>Nectriaceae</taxon>
        <taxon>Fusarium</taxon>
    </lineage>
</organism>
<evidence type="ECO:0000259" key="2">
    <source>
        <dbReference type="PROSITE" id="PS50837"/>
    </source>
</evidence>
<comment type="caution">
    <text evidence="3">The sequence shown here is derived from an EMBL/GenBank/DDBJ whole genome shotgun (WGS) entry which is preliminary data.</text>
</comment>
<protein>
    <recommendedName>
        <fullName evidence="2">NACHT domain-containing protein</fullName>
    </recommendedName>
</protein>
<dbReference type="Pfam" id="PF25053">
    <property type="entry name" value="DUF7791"/>
    <property type="match status" value="1"/>
</dbReference>
<gene>
    <name evidence="3" type="ORF">NW762_005432</name>
</gene>